<evidence type="ECO:0000313" key="3">
    <source>
        <dbReference type="Proteomes" id="UP001190700"/>
    </source>
</evidence>
<dbReference type="EMBL" id="LGRX02007063">
    <property type="protein sequence ID" value="KAK3275708.1"/>
    <property type="molecule type" value="Genomic_DNA"/>
</dbReference>
<feature type="compositionally biased region" description="Polar residues" evidence="1">
    <location>
        <begin position="460"/>
        <end position="470"/>
    </location>
</feature>
<feature type="region of interest" description="Disordered" evidence="1">
    <location>
        <begin position="526"/>
        <end position="551"/>
    </location>
</feature>
<feature type="compositionally biased region" description="Polar residues" evidence="1">
    <location>
        <begin position="427"/>
        <end position="436"/>
    </location>
</feature>
<protein>
    <submittedName>
        <fullName evidence="2">Uncharacterized protein</fullName>
    </submittedName>
</protein>
<name>A0AAE0GD46_9CHLO</name>
<dbReference type="Proteomes" id="UP001190700">
    <property type="component" value="Unassembled WGS sequence"/>
</dbReference>
<feature type="compositionally biased region" description="Polar residues" evidence="1">
    <location>
        <begin position="298"/>
        <end position="320"/>
    </location>
</feature>
<keyword evidence="3" id="KW-1185">Reference proteome</keyword>
<evidence type="ECO:0000313" key="2">
    <source>
        <dbReference type="EMBL" id="KAK3275708.1"/>
    </source>
</evidence>
<gene>
    <name evidence="2" type="ORF">CYMTET_16179</name>
</gene>
<comment type="caution">
    <text evidence="2">The sequence shown here is derived from an EMBL/GenBank/DDBJ whole genome shotgun (WGS) entry which is preliminary data.</text>
</comment>
<proteinExistence type="predicted"/>
<sequence length="571" mass="62178">MTGPSIHIRDLLDVGSGETFSPTFLVKTKDGSDIEFPFRPSPEQAASAEAKAWNVPKCAPEEVKETPFSPAAQPAAECPSKHVLETPVALSAQPSAELVQTALLETPRRIPLSPFNSRGPALFDRRASLTRQQSKDWFKPFAKEISMDDQENLLDDLRDDSFMRQSDRLRDHTQLQASFVNINDCEDIATEDHSTTVAEKSKCEGSDQKDPEAIRQRSSTDVLVIKVNNNDPEDVSTEDHSTTVAEKSKCEGSDQKDPDATCQRNTTEALATKAQKPSFSKLRPPAQKSHHFSAVGARTNSCMNGPASSLESGLKTNGPRTSEDDCPQPKRTRPEVKDGGLAQGCDSSQQAIVQQTKCSALNGVSKIPAIQNTQRKMSGSSKAGSSLLERRRAAKSSSIPSYDHKSASTSRPPVGPRKAALRDAATTCISSNSQMISKKSTSKSTVINNKRHSANKANKVLQQVVDSATAEQPHLSKTAREEWQDCGKTPKRVQQKPSKNEESDEVGMLPNPDIFAFAFQGSSKVQNSPAVKQAKKTPMRRRKTAAEIHEESQACLPALGSKWDTGGKTLF</sequence>
<feature type="compositionally biased region" description="Basic residues" evidence="1">
    <location>
        <begin position="533"/>
        <end position="543"/>
    </location>
</feature>
<accession>A0AAE0GD46</accession>
<organism evidence="2 3">
    <name type="scientific">Cymbomonas tetramitiformis</name>
    <dbReference type="NCBI Taxonomy" id="36881"/>
    <lineage>
        <taxon>Eukaryota</taxon>
        <taxon>Viridiplantae</taxon>
        <taxon>Chlorophyta</taxon>
        <taxon>Pyramimonadophyceae</taxon>
        <taxon>Pyramimonadales</taxon>
        <taxon>Pyramimonadaceae</taxon>
        <taxon>Cymbomonas</taxon>
    </lineage>
</organism>
<evidence type="ECO:0000256" key="1">
    <source>
        <dbReference type="SAM" id="MobiDB-lite"/>
    </source>
</evidence>
<feature type="region of interest" description="Disordered" evidence="1">
    <location>
        <begin position="368"/>
        <end position="507"/>
    </location>
</feature>
<reference evidence="2 3" key="1">
    <citation type="journal article" date="2015" name="Genome Biol. Evol.">
        <title>Comparative Genomics of a Bacterivorous Green Alga Reveals Evolutionary Causalities and Consequences of Phago-Mixotrophic Mode of Nutrition.</title>
        <authorList>
            <person name="Burns J.A."/>
            <person name="Paasch A."/>
            <person name="Narechania A."/>
            <person name="Kim E."/>
        </authorList>
    </citation>
    <scope>NUCLEOTIDE SEQUENCE [LARGE SCALE GENOMIC DNA]</scope>
    <source>
        <strain evidence="2 3">PLY_AMNH</strain>
    </source>
</reference>
<feature type="region of interest" description="Disordered" evidence="1">
    <location>
        <begin position="193"/>
        <end position="349"/>
    </location>
</feature>
<feature type="compositionally biased region" description="Basic and acidic residues" evidence="1">
    <location>
        <begin position="193"/>
        <end position="215"/>
    </location>
</feature>
<feature type="compositionally biased region" description="Basic and acidic residues" evidence="1">
    <location>
        <begin position="237"/>
        <end position="259"/>
    </location>
</feature>
<dbReference type="AlphaFoldDB" id="A0AAE0GD46"/>
<feature type="compositionally biased region" description="Polar residues" evidence="1">
    <location>
        <begin position="370"/>
        <end position="384"/>
    </location>
</feature>